<dbReference type="PANTHER" id="PTHR39473:SF1">
    <property type="entry name" value="DINB-LIKE DOMAIN-CONTAINING PROTEIN"/>
    <property type="match status" value="1"/>
</dbReference>
<dbReference type="PANTHER" id="PTHR39473">
    <property type="match status" value="1"/>
</dbReference>
<gene>
    <name evidence="2" type="ORF">J3Q64DRAFT_1715664</name>
</gene>
<accession>A0ABR3BHJ1</accession>
<dbReference type="Pfam" id="PF12867">
    <property type="entry name" value="DinB_2"/>
    <property type="match status" value="1"/>
</dbReference>
<dbReference type="InterPro" id="IPR024775">
    <property type="entry name" value="DinB-like"/>
</dbReference>
<protein>
    <recommendedName>
        <fullName evidence="1">DinB-like domain-containing protein</fullName>
    </recommendedName>
</protein>
<proteinExistence type="predicted"/>
<organism evidence="2 3">
    <name type="scientific">Phycomyces blakesleeanus</name>
    <dbReference type="NCBI Taxonomy" id="4837"/>
    <lineage>
        <taxon>Eukaryota</taxon>
        <taxon>Fungi</taxon>
        <taxon>Fungi incertae sedis</taxon>
        <taxon>Mucoromycota</taxon>
        <taxon>Mucoromycotina</taxon>
        <taxon>Mucoromycetes</taxon>
        <taxon>Mucorales</taxon>
        <taxon>Phycomycetaceae</taxon>
        <taxon>Phycomyces</taxon>
    </lineage>
</organism>
<dbReference type="EMBL" id="JBCLYO010000001">
    <property type="protein sequence ID" value="KAL0097880.1"/>
    <property type="molecule type" value="Genomic_DNA"/>
</dbReference>
<sequence>MPCGTLGKHIRHVYDHFSLLLIQLPLTSNGWVVDYDERSRNTTLETSQKEAIRHLKAIQERLTATTSIDYNSPLTLHANIDPESSLKSHFVSSFGRELWFCCLHAIHHYATIKIICVESGIDVPEDFGMAPSTLQSKK</sequence>
<evidence type="ECO:0000259" key="1">
    <source>
        <dbReference type="Pfam" id="PF12867"/>
    </source>
</evidence>
<name>A0ABR3BHJ1_PHYBL</name>
<dbReference type="Proteomes" id="UP001448207">
    <property type="component" value="Unassembled WGS sequence"/>
</dbReference>
<comment type="caution">
    <text evidence="2">The sequence shown here is derived from an EMBL/GenBank/DDBJ whole genome shotgun (WGS) entry which is preliminary data.</text>
</comment>
<evidence type="ECO:0000313" key="2">
    <source>
        <dbReference type="EMBL" id="KAL0097880.1"/>
    </source>
</evidence>
<reference evidence="2 3" key="1">
    <citation type="submission" date="2024-04" db="EMBL/GenBank/DDBJ databases">
        <title>Symmetric and asymmetric DNA N6-adenine methylation regulates different biological responses in Mucorales.</title>
        <authorList>
            <consortium name="Lawrence Berkeley National Laboratory"/>
            <person name="Lax C."/>
            <person name="Mondo S.J."/>
            <person name="Osorio-Concepcion M."/>
            <person name="Muszewska A."/>
            <person name="Corrochano-Luque M."/>
            <person name="Gutierrez G."/>
            <person name="Riley R."/>
            <person name="Lipzen A."/>
            <person name="Guo J."/>
            <person name="Hundley H."/>
            <person name="Amirebrahimi M."/>
            <person name="Ng V."/>
            <person name="Lorenzo-Gutierrez D."/>
            <person name="Binder U."/>
            <person name="Yang J."/>
            <person name="Song Y."/>
            <person name="Canovas D."/>
            <person name="Navarro E."/>
            <person name="Freitag M."/>
            <person name="Gabaldon T."/>
            <person name="Grigoriev I.V."/>
            <person name="Corrochano L.M."/>
            <person name="Nicolas F.E."/>
            <person name="Garre V."/>
        </authorList>
    </citation>
    <scope>NUCLEOTIDE SEQUENCE [LARGE SCALE GENOMIC DNA]</scope>
    <source>
        <strain evidence="2 3">L51</strain>
    </source>
</reference>
<keyword evidence="3" id="KW-1185">Reference proteome</keyword>
<evidence type="ECO:0000313" key="3">
    <source>
        <dbReference type="Proteomes" id="UP001448207"/>
    </source>
</evidence>
<feature type="domain" description="DinB-like" evidence="1">
    <location>
        <begin position="5"/>
        <end position="112"/>
    </location>
</feature>